<evidence type="ECO:0000256" key="3">
    <source>
        <dbReference type="ARBA" id="ARBA00022692"/>
    </source>
</evidence>
<keyword evidence="10" id="KW-1185">Reference proteome</keyword>
<keyword evidence="5 7" id="KW-1133">Transmembrane helix</keyword>
<dbReference type="InterPro" id="IPR004680">
    <property type="entry name" value="Cit_transptr-like_dom"/>
</dbReference>
<dbReference type="PANTHER" id="PTHR43652">
    <property type="entry name" value="BASIC AMINO ACID ANTIPORTER YFCC-RELATED"/>
    <property type="match status" value="1"/>
</dbReference>
<evidence type="ECO:0000313" key="10">
    <source>
        <dbReference type="Proteomes" id="UP000248863"/>
    </source>
</evidence>
<comment type="subcellular location">
    <subcellularLocation>
        <location evidence="1">Membrane</location>
        <topology evidence="1">Multi-pass membrane protein</topology>
    </subcellularLocation>
</comment>
<evidence type="ECO:0000256" key="6">
    <source>
        <dbReference type="ARBA" id="ARBA00023136"/>
    </source>
</evidence>
<keyword evidence="2" id="KW-0813">Transport</keyword>
<feature type="domain" description="RCK C-terminal" evidence="8">
    <location>
        <begin position="206"/>
        <end position="291"/>
    </location>
</feature>
<dbReference type="GO" id="GO:0005886">
    <property type="term" value="C:plasma membrane"/>
    <property type="evidence" value="ECO:0007669"/>
    <property type="project" value="TreeGrafter"/>
</dbReference>
<evidence type="ECO:0000256" key="1">
    <source>
        <dbReference type="ARBA" id="ARBA00004141"/>
    </source>
</evidence>
<feature type="transmembrane region" description="Helical" evidence="7">
    <location>
        <begin position="447"/>
        <end position="463"/>
    </location>
</feature>
<comment type="caution">
    <text evidence="9">The sequence shown here is derived from an EMBL/GenBank/DDBJ whole genome shotgun (WGS) entry which is preliminary data.</text>
</comment>
<feature type="transmembrane region" description="Helical" evidence="7">
    <location>
        <begin position="134"/>
        <end position="154"/>
    </location>
</feature>
<keyword evidence="4" id="KW-0677">Repeat</keyword>
<dbReference type="EMBL" id="NPEU01000087">
    <property type="protein sequence ID" value="RAI39167.1"/>
    <property type="molecule type" value="Genomic_DNA"/>
</dbReference>
<dbReference type="SUPFAM" id="SSF116726">
    <property type="entry name" value="TrkA C-terminal domain-like"/>
    <property type="match status" value="2"/>
</dbReference>
<feature type="transmembrane region" description="Helical" evidence="7">
    <location>
        <begin position="7"/>
        <end position="22"/>
    </location>
</feature>
<evidence type="ECO:0000259" key="8">
    <source>
        <dbReference type="PROSITE" id="PS51202"/>
    </source>
</evidence>
<dbReference type="Proteomes" id="UP000248863">
    <property type="component" value="Unassembled WGS sequence"/>
</dbReference>
<feature type="transmembrane region" description="Helical" evidence="7">
    <location>
        <begin position="505"/>
        <end position="526"/>
    </location>
</feature>
<protein>
    <submittedName>
        <fullName evidence="9">SLC13 family permease</fullName>
    </submittedName>
</protein>
<evidence type="ECO:0000256" key="5">
    <source>
        <dbReference type="ARBA" id="ARBA00022989"/>
    </source>
</evidence>
<proteinExistence type="predicted"/>
<accession>A0A327KKY9</accession>
<dbReference type="AlphaFoldDB" id="A0A327KKY9"/>
<feature type="domain" description="RCK C-terminal" evidence="8">
    <location>
        <begin position="301"/>
        <end position="385"/>
    </location>
</feature>
<organism evidence="9 10">
    <name type="scientific">Rhodoplanes elegans</name>
    <dbReference type="NCBI Taxonomy" id="29408"/>
    <lineage>
        <taxon>Bacteria</taxon>
        <taxon>Pseudomonadati</taxon>
        <taxon>Pseudomonadota</taxon>
        <taxon>Alphaproteobacteria</taxon>
        <taxon>Hyphomicrobiales</taxon>
        <taxon>Nitrobacteraceae</taxon>
        <taxon>Rhodoplanes</taxon>
    </lineage>
</organism>
<feature type="transmembrane region" description="Helical" evidence="7">
    <location>
        <begin position="174"/>
        <end position="194"/>
    </location>
</feature>
<sequence>MTLPQGLAFAIVGTMMVLFVWGRLRYDLVAALALVAAVVAGIVPPEKAFSGFSDDVVIIVATALLMSAAVAKSGVMEEVVRPLGPWLTTPRRQVFALVFAVIVLSTFIKNVGALAILMPVAFQLARRTETPPSWLLMPLAFGSLIGGLITLVGTSPNVIVARLRADIVGEPFRMFDYAPVGLTVAAVGLVYLAFAYRLLPKDRQGGASLDAAINIENYVVEAQVPKGSPLIGERVTAVGDLDEGVSKVTTVVRDEVRHKSAHGGLRVREGDILLIEGEPESLERAVVRAGLQLAGQRDGEEPAVEGDADEVGTVEAVVTGTSGLIGDTHESAGLCDRHGLAVIAISRSGERITQRLRAVRFRPGDVVVLQGRLDRIPDALKALGLLPLAERELELGRSRRRWIPVAILAATIGAIVSGLLPVAVAFFTAAVALVLTRALALREAYEAIEWPIVVLLGALIPVSEAVQTTGATELVAAWLSVATDALPAIGALALIMVAAMAVTPFLNNAATVLVMAPIAASLAGKLGLRPDPFLMAVAVGAACDFLTPFGHQSNTLVMGPGGYRFGDYWKLGLPLSVLVVLVAVPAIAVFWPLAR</sequence>
<evidence type="ECO:0000256" key="7">
    <source>
        <dbReference type="SAM" id="Phobius"/>
    </source>
</evidence>
<dbReference type="Gene3D" id="3.30.70.1450">
    <property type="entry name" value="Regulator of K+ conductance, C-terminal domain"/>
    <property type="match status" value="2"/>
</dbReference>
<dbReference type="OrthoDB" id="9809303at2"/>
<dbReference type="InterPro" id="IPR006037">
    <property type="entry name" value="RCK_C"/>
</dbReference>
<dbReference type="PANTHER" id="PTHR43652:SF2">
    <property type="entry name" value="BASIC AMINO ACID ANTIPORTER YFCC-RELATED"/>
    <property type="match status" value="1"/>
</dbReference>
<feature type="transmembrane region" description="Helical" evidence="7">
    <location>
        <begin position="95"/>
        <end position="122"/>
    </location>
</feature>
<feature type="transmembrane region" description="Helical" evidence="7">
    <location>
        <begin position="571"/>
        <end position="594"/>
    </location>
</feature>
<gene>
    <name evidence="9" type="ORF">CH338_10310</name>
</gene>
<dbReference type="InterPro" id="IPR036721">
    <property type="entry name" value="RCK_C_sf"/>
</dbReference>
<feature type="transmembrane region" description="Helical" evidence="7">
    <location>
        <begin position="28"/>
        <end position="44"/>
    </location>
</feature>
<evidence type="ECO:0000256" key="4">
    <source>
        <dbReference type="ARBA" id="ARBA00022737"/>
    </source>
</evidence>
<dbReference type="PROSITE" id="PS51202">
    <property type="entry name" value="RCK_C"/>
    <property type="match status" value="2"/>
</dbReference>
<feature type="transmembrane region" description="Helical" evidence="7">
    <location>
        <begin position="56"/>
        <end position="75"/>
    </location>
</feature>
<dbReference type="RefSeq" id="WP_111357013.1">
    <property type="nucleotide sequence ID" value="NZ_NHSK01000309.1"/>
</dbReference>
<dbReference type="InterPro" id="IPR051679">
    <property type="entry name" value="DASS-Related_Transporters"/>
</dbReference>
<dbReference type="Pfam" id="PF03600">
    <property type="entry name" value="CitMHS"/>
    <property type="match status" value="1"/>
</dbReference>
<dbReference type="GO" id="GO:0006813">
    <property type="term" value="P:potassium ion transport"/>
    <property type="evidence" value="ECO:0007669"/>
    <property type="project" value="InterPro"/>
</dbReference>
<reference evidence="9 10" key="1">
    <citation type="submission" date="2017-07" db="EMBL/GenBank/DDBJ databases">
        <title>Draft Genome Sequences of Select Purple Nonsulfur Bacteria.</title>
        <authorList>
            <person name="Lasarre B."/>
            <person name="Mckinlay J.B."/>
        </authorList>
    </citation>
    <scope>NUCLEOTIDE SEQUENCE [LARGE SCALE GENOMIC DNA]</scope>
    <source>
        <strain evidence="9 10">DSM 11907</strain>
    </source>
</reference>
<dbReference type="GO" id="GO:0008324">
    <property type="term" value="F:monoatomic cation transmembrane transporter activity"/>
    <property type="evidence" value="ECO:0007669"/>
    <property type="project" value="InterPro"/>
</dbReference>
<keyword evidence="3 7" id="KW-0812">Transmembrane</keyword>
<evidence type="ECO:0000256" key="2">
    <source>
        <dbReference type="ARBA" id="ARBA00022448"/>
    </source>
</evidence>
<feature type="transmembrane region" description="Helical" evidence="7">
    <location>
        <begin position="475"/>
        <end position="499"/>
    </location>
</feature>
<feature type="transmembrane region" description="Helical" evidence="7">
    <location>
        <begin position="405"/>
        <end position="435"/>
    </location>
</feature>
<name>A0A327KKY9_9BRAD</name>
<keyword evidence="6 7" id="KW-0472">Membrane</keyword>
<evidence type="ECO:0000313" key="9">
    <source>
        <dbReference type="EMBL" id="RAI39167.1"/>
    </source>
</evidence>